<evidence type="ECO:0000256" key="1">
    <source>
        <dbReference type="SAM" id="Phobius"/>
    </source>
</evidence>
<evidence type="ECO:0000313" key="4">
    <source>
        <dbReference type="Proteomes" id="UP000237718"/>
    </source>
</evidence>
<keyword evidence="1" id="KW-0812">Transmembrane</keyword>
<evidence type="ECO:0000313" key="5">
    <source>
        <dbReference type="Proteomes" id="UP001302666"/>
    </source>
</evidence>
<keyword evidence="1" id="KW-0472">Membrane</keyword>
<reference evidence="2 4" key="1">
    <citation type="submission" date="2018-03" db="EMBL/GenBank/DDBJ databases">
        <title>Genomic Encyclopedia of Archaeal and Bacterial Type Strains, Phase II (KMG-II): from individual species to whole genera.</title>
        <authorList>
            <person name="Goeker M."/>
        </authorList>
    </citation>
    <scope>NUCLEOTIDE SEQUENCE [LARGE SCALE GENOMIC DNA]</scope>
    <source>
        <strain evidence="2 4">DSM 25328</strain>
    </source>
</reference>
<dbReference type="Proteomes" id="UP001302666">
    <property type="component" value="Chromosome"/>
</dbReference>
<dbReference type="EMBL" id="PVUF01000001">
    <property type="protein sequence ID" value="PRZ49958.1"/>
    <property type="molecule type" value="Genomic_DNA"/>
</dbReference>
<keyword evidence="5" id="KW-1185">Reference proteome</keyword>
<dbReference type="RefSeq" id="WP_106161594.1">
    <property type="nucleotide sequence ID" value="NZ_CP136704.1"/>
</dbReference>
<organism evidence="2 4">
    <name type="scientific">Tritonibacter scottomollicae</name>
    <name type="common">Epibacterium scottomollicae</name>
    <dbReference type="NCBI Taxonomy" id="483013"/>
    <lineage>
        <taxon>Bacteria</taxon>
        <taxon>Pseudomonadati</taxon>
        <taxon>Pseudomonadota</taxon>
        <taxon>Alphaproteobacteria</taxon>
        <taxon>Rhodobacterales</taxon>
        <taxon>Paracoccaceae</taxon>
        <taxon>Tritonibacter</taxon>
    </lineage>
</organism>
<keyword evidence="1" id="KW-1133">Transmembrane helix</keyword>
<dbReference type="Proteomes" id="UP000237718">
    <property type="component" value="Unassembled WGS sequence"/>
</dbReference>
<dbReference type="EMBL" id="CP136704">
    <property type="protein sequence ID" value="WOI31898.1"/>
    <property type="molecule type" value="Genomic_DNA"/>
</dbReference>
<evidence type="ECO:0000313" key="3">
    <source>
        <dbReference type="EMBL" id="WOI31898.1"/>
    </source>
</evidence>
<feature type="transmembrane region" description="Helical" evidence="1">
    <location>
        <begin position="12"/>
        <end position="33"/>
    </location>
</feature>
<name>A0A2T1ANS5_TRISK</name>
<dbReference type="OrthoDB" id="7871282at2"/>
<gene>
    <name evidence="2" type="ORF">CLV89_101174</name>
    <name evidence="3" type="ORF">R1T40_13095</name>
</gene>
<accession>A0A2T1ANS5</accession>
<evidence type="ECO:0000313" key="2">
    <source>
        <dbReference type="EMBL" id="PRZ49958.1"/>
    </source>
</evidence>
<sequence length="84" mass="8675">MGNFFISAFEKLVGLVVVLLLLAVAVGAVFALLEPMGGGLLPALLVLVGGSLYVILIGGSLYLALGIYNNTKRTAEAVERLAAK</sequence>
<protein>
    <submittedName>
        <fullName evidence="2">Uncharacterized protein</fullName>
    </submittedName>
</protein>
<reference evidence="3 5" key="2">
    <citation type="submission" date="2023-10" db="EMBL/GenBank/DDBJ databases">
        <title>Eight complete genome sequences of bacteria isolated from laboratory stock of Giant Kelp gametophytes.</title>
        <authorList>
            <person name="Tolentino B."/>
            <person name="Nuzhdin S."/>
        </authorList>
    </citation>
    <scope>NUCLEOTIDE SEQUENCE [LARGE SCALE GENOMIC DNA]</scope>
    <source>
        <strain evidence="3 5">LC.270.F.C4</strain>
    </source>
</reference>
<feature type="transmembrane region" description="Helical" evidence="1">
    <location>
        <begin position="39"/>
        <end position="65"/>
    </location>
</feature>
<proteinExistence type="predicted"/>
<dbReference type="AlphaFoldDB" id="A0A2T1ANS5"/>